<evidence type="ECO:0000256" key="1">
    <source>
        <dbReference type="SAM" id="SignalP"/>
    </source>
</evidence>
<dbReference type="EMBL" id="GEDV01011780">
    <property type="protein sequence ID" value="JAP76777.1"/>
    <property type="molecule type" value="Transcribed_RNA"/>
</dbReference>
<evidence type="ECO:0000313" key="2">
    <source>
        <dbReference type="EMBL" id="JAP76777.1"/>
    </source>
</evidence>
<feature type="chain" id="PRO_5007284619" description="Secreted protein" evidence="1">
    <location>
        <begin position="30"/>
        <end position="137"/>
    </location>
</feature>
<protein>
    <recommendedName>
        <fullName evidence="3">Secreted protein</fullName>
    </recommendedName>
</protein>
<reference evidence="2" key="1">
    <citation type="journal article" date="2016" name="Ticks Tick Borne Dis.">
        <title>De novo assembly and annotation of the salivary gland transcriptome of Rhipicephalus appendiculatus male and female ticks during blood feeding.</title>
        <authorList>
            <person name="de Castro M.H."/>
            <person name="de Klerk D."/>
            <person name="Pienaar R."/>
            <person name="Latif A.A."/>
            <person name="Rees D.J."/>
            <person name="Mans B.J."/>
        </authorList>
    </citation>
    <scope>NUCLEOTIDE SEQUENCE</scope>
    <source>
        <tissue evidence="2">Salivary glands</tissue>
    </source>
</reference>
<proteinExistence type="predicted"/>
<accession>A0A131YCX5</accession>
<feature type="signal peptide" evidence="1">
    <location>
        <begin position="1"/>
        <end position="29"/>
    </location>
</feature>
<name>A0A131YCX5_RHIAP</name>
<organism evidence="2">
    <name type="scientific">Rhipicephalus appendiculatus</name>
    <name type="common">Brown ear tick</name>
    <dbReference type="NCBI Taxonomy" id="34631"/>
    <lineage>
        <taxon>Eukaryota</taxon>
        <taxon>Metazoa</taxon>
        <taxon>Ecdysozoa</taxon>
        <taxon>Arthropoda</taxon>
        <taxon>Chelicerata</taxon>
        <taxon>Arachnida</taxon>
        <taxon>Acari</taxon>
        <taxon>Parasitiformes</taxon>
        <taxon>Ixodida</taxon>
        <taxon>Ixodoidea</taxon>
        <taxon>Ixodidae</taxon>
        <taxon>Rhipicephalinae</taxon>
        <taxon>Rhipicephalus</taxon>
        <taxon>Rhipicephalus</taxon>
    </lineage>
</organism>
<evidence type="ECO:0008006" key="3">
    <source>
        <dbReference type="Google" id="ProtNLM"/>
    </source>
</evidence>
<sequence length="137" mass="15378">MQMQVQGQVCLRVRLLWCASVVSSRAVQGKVSCSLRGGRPEYNTCTIRVCGPITVHLRSVSVVKACVTSSICPENHTNIAYTPLHSTAALSFMRENKTDFRTFCDVPNTLRQMVWGFCTMYGHTSTLDEEQWETGLR</sequence>
<dbReference type="AlphaFoldDB" id="A0A131YCX5"/>
<keyword evidence="1" id="KW-0732">Signal</keyword>